<dbReference type="KEGG" id="ssub:CP968_25685"/>
<reference evidence="3 4" key="2">
    <citation type="submission" date="2017-09" db="EMBL/GenBank/DDBJ databases">
        <authorList>
            <person name="Lee N."/>
            <person name="Cho B.-K."/>
        </authorList>
    </citation>
    <scope>NUCLEOTIDE SEQUENCE [LARGE SCALE GENOMIC DNA]</scope>
    <source>
        <strain evidence="3 4">ATCC 27467</strain>
    </source>
</reference>
<proteinExistence type="predicted"/>
<reference evidence="2" key="3">
    <citation type="submission" date="2020-09" db="EMBL/GenBank/DDBJ databases">
        <authorList>
            <person name="Sun Q."/>
            <person name="Ohkuma M."/>
        </authorList>
    </citation>
    <scope>NUCLEOTIDE SEQUENCE</scope>
    <source>
        <strain evidence="2">JCM 4834</strain>
    </source>
</reference>
<dbReference type="Proteomes" id="UP000326831">
    <property type="component" value="Chromosome"/>
</dbReference>
<organism evidence="3 4">
    <name type="scientific">Streptomyces subrutilus</name>
    <dbReference type="NCBI Taxonomy" id="36818"/>
    <lineage>
        <taxon>Bacteria</taxon>
        <taxon>Bacillati</taxon>
        <taxon>Actinomycetota</taxon>
        <taxon>Actinomycetes</taxon>
        <taxon>Kitasatosporales</taxon>
        <taxon>Streptomycetaceae</taxon>
        <taxon>Streptomyces</taxon>
    </lineage>
</organism>
<keyword evidence="4" id="KW-1185">Reference proteome</keyword>
<reference evidence="2" key="1">
    <citation type="journal article" date="2014" name="Int. J. Syst. Evol. Microbiol.">
        <title>Complete genome sequence of Corynebacterium casei LMG S-19264T (=DSM 44701T), isolated from a smear-ripened cheese.</title>
        <authorList>
            <consortium name="US DOE Joint Genome Institute (JGI-PGF)"/>
            <person name="Walter F."/>
            <person name="Albersmeier A."/>
            <person name="Kalinowski J."/>
            <person name="Ruckert C."/>
        </authorList>
    </citation>
    <scope>NUCLEOTIDE SEQUENCE</scope>
    <source>
        <strain evidence="2">JCM 4834</strain>
    </source>
</reference>
<name>A0A5P2UQ16_9ACTN</name>
<sequence length="100" mass="9659">MTDEPAGAAPPATGPAEAAEARSAAGPEAVGAPAGPVALGVVRTPSGHPGVDAHLAGLAAADHLTADGHLAVYEDVHQGLREALSALDAPPAPGPHDNRS</sequence>
<evidence type="ECO:0000313" key="3">
    <source>
        <dbReference type="EMBL" id="QEU81228.1"/>
    </source>
</evidence>
<dbReference type="EMBL" id="CP023701">
    <property type="protein sequence ID" value="QEU81228.1"/>
    <property type="molecule type" value="Genomic_DNA"/>
</dbReference>
<gene>
    <name evidence="3" type="ORF">CP968_25685</name>
    <name evidence="2" type="ORF">GCM10010371_68730</name>
</gene>
<accession>A0A5P2UQ16</accession>
<dbReference type="EMBL" id="BMVX01000054">
    <property type="protein sequence ID" value="GGZ99602.1"/>
    <property type="molecule type" value="Genomic_DNA"/>
</dbReference>
<dbReference type="Proteomes" id="UP000634660">
    <property type="component" value="Unassembled WGS sequence"/>
</dbReference>
<dbReference type="RefSeq" id="WP_150520238.1">
    <property type="nucleotide sequence ID" value="NZ_BMVX01000054.1"/>
</dbReference>
<evidence type="ECO:0000313" key="2">
    <source>
        <dbReference type="EMBL" id="GGZ99602.1"/>
    </source>
</evidence>
<evidence type="ECO:0000256" key="1">
    <source>
        <dbReference type="SAM" id="MobiDB-lite"/>
    </source>
</evidence>
<feature type="region of interest" description="Disordered" evidence="1">
    <location>
        <begin position="1"/>
        <end position="35"/>
    </location>
</feature>
<protein>
    <submittedName>
        <fullName evidence="3">Uncharacterized protein</fullName>
    </submittedName>
</protein>
<dbReference type="AlphaFoldDB" id="A0A5P2UQ16"/>
<evidence type="ECO:0000313" key="4">
    <source>
        <dbReference type="Proteomes" id="UP000326831"/>
    </source>
</evidence>